<feature type="region of interest" description="Disordered" evidence="8">
    <location>
        <begin position="578"/>
        <end position="615"/>
    </location>
</feature>
<dbReference type="CDD" id="cd03784">
    <property type="entry name" value="GT1_Gtf-like"/>
    <property type="match status" value="1"/>
</dbReference>
<evidence type="ECO:0000256" key="2">
    <source>
        <dbReference type="ARBA" id="ARBA00012650"/>
    </source>
</evidence>
<evidence type="ECO:0000256" key="5">
    <source>
        <dbReference type="ARBA" id="ARBA00029843"/>
    </source>
</evidence>
<dbReference type="SUPFAM" id="SSF50729">
    <property type="entry name" value="PH domain-like"/>
    <property type="match status" value="1"/>
</dbReference>
<accession>A0A5C3MHE2</accession>
<evidence type="ECO:0000256" key="3">
    <source>
        <dbReference type="ARBA" id="ARBA00022676"/>
    </source>
</evidence>
<dbReference type="PANTHER" id="PTHR48050">
    <property type="entry name" value="STEROL 3-BETA-GLUCOSYLTRANSFERASE"/>
    <property type="match status" value="1"/>
</dbReference>
<feature type="compositionally biased region" description="Low complexity" evidence="8">
    <location>
        <begin position="578"/>
        <end position="597"/>
    </location>
</feature>
<dbReference type="GO" id="GO:0005975">
    <property type="term" value="P:carbohydrate metabolic process"/>
    <property type="evidence" value="ECO:0007669"/>
    <property type="project" value="InterPro"/>
</dbReference>
<dbReference type="OrthoDB" id="10261837at2759"/>
<evidence type="ECO:0000313" key="11">
    <source>
        <dbReference type="EMBL" id="TFK40571.1"/>
    </source>
</evidence>
<dbReference type="Gene3D" id="3.40.50.2000">
    <property type="entry name" value="Glycogen Phosphorylase B"/>
    <property type="match status" value="2"/>
</dbReference>
<dbReference type="FunFam" id="3.40.50.2000:FF:000029">
    <property type="entry name" value="Sterol 3-beta-glucosyltransferase"/>
    <property type="match status" value="1"/>
</dbReference>
<organism evidence="11 12">
    <name type="scientific">Crucibulum laeve</name>
    <dbReference type="NCBI Taxonomy" id="68775"/>
    <lineage>
        <taxon>Eukaryota</taxon>
        <taxon>Fungi</taxon>
        <taxon>Dikarya</taxon>
        <taxon>Basidiomycota</taxon>
        <taxon>Agaricomycotina</taxon>
        <taxon>Agaricomycetes</taxon>
        <taxon>Agaricomycetidae</taxon>
        <taxon>Agaricales</taxon>
        <taxon>Agaricineae</taxon>
        <taxon>Nidulariaceae</taxon>
        <taxon>Crucibulum</taxon>
    </lineage>
</organism>
<dbReference type="SUPFAM" id="SSF53756">
    <property type="entry name" value="UDP-Glycosyltransferase/glycogen phosphorylase"/>
    <property type="match status" value="1"/>
</dbReference>
<dbReference type="STRING" id="68775.A0A5C3MHE2"/>
<dbReference type="InterPro" id="IPR050426">
    <property type="entry name" value="Glycosyltransferase_28"/>
</dbReference>
<evidence type="ECO:0000256" key="4">
    <source>
        <dbReference type="ARBA" id="ARBA00022679"/>
    </source>
</evidence>
<dbReference type="FunFam" id="3.40.50.2000:FF:000009">
    <property type="entry name" value="Sterol 3-beta-glucosyltransferase UGT80A2"/>
    <property type="match status" value="1"/>
</dbReference>
<feature type="domain" description="Erythromycin biosynthesis protein CIII-like C-terminal" evidence="10">
    <location>
        <begin position="958"/>
        <end position="1058"/>
    </location>
</feature>
<dbReference type="Proteomes" id="UP000308652">
    <property type="component" value="Unassembled WGS sequence"/>
</dbReference>
<protein>
    <recommendedName>
        <fullName evidence="2">sterol 3beta-glucosyltransferase</fullName>
        <ecNumber evidence="2">2.4.1.173</ecNumber>
    </recommendedName>
    <alternativeName>
        <fullName evidence="5">Autophagy-related protein 26</fullName>
    </alternativeName>
</protein>
<evidence type="ECO:0000259" key="9">
    <source>
        <dbReference type="Pfam" id="PF03033"/>
    </source>
</evidence>
<keyword evidence="12" id="KW-1185">Reference proteome</keyword>
<evidence type="ECO:0000256" key="1">
    <source>
        <dbReference type="ARBA" id="ARBA00006962"/>
    </source>
</evidence>
<dbReference type="InterPro" id="IPR002213">
    <property type="entry name" value="UDP_glucos_trans"/>
</dbReference>
<dbReference type="GO" id="GO:0016906">
    <property type="term" value="F:sterol 3-beta-glucosyltransferase activity"/>
    <property type="evidence" value="ECO:0007669"/>
    <property type="project" value="UniProtKB-EC"/>
</dbReference>
<dbReference type="InterPro" id="IPR004276">
    <property type="entry name" value="GlycoTrans_28_N"/>
</dbReference>
<dbReference type="Pfam" id="PF03033">
    <property type="entry name" value="Glyco_transf_28"/>
    <property type="match status" value="1"/>
</dbReference>
<gene>
    <name evidence="11" type="ORF">BDQ12DRAFT_769979</name>
</gene>
<evidence type="ECO:0000256" key="7">
    <source>
        <dbReference type="ARBA" id="ARBA00049453"/>
    </source>
</evidence>
<proteinExistence type="inferred from homology"/>
<evidence type="ECO:0000256" key="6">
    <source>
        <dbReference type="ARBA" id="ARBA00047886"/>
    </source>
</evidence>
<evidence type="ECO:0000259" key="10">
    <source>
        <dbReference type="Pfam" id="PF06722"/>
    </source>
</evidence>
<dbReference type="GO" id="GO:0016125">
    <property type="term" value="P:sterol metabolic process"/>
    <property type="evidence" value="ECO:0007669"/>
    <property type="project" value="TreeGrafter"/>
</dbReference>
<dbReference type="Pfam" id="PF06722">
    <property type="entry name" value="EryCIII-like_C"/>
    <property type="match status" value="1"/>
</dbReference>
<comment type="catalytic activity">
    <reaction evidence="6">
        <text>ergosterol + UDP-alpha-D-glucose = ergosteryl 3-beta-D-glucoside + UDP + H(+)</text>
        <dbReference type="Rhea" id="RHEA:61836"/>
        <dbReference type="ChEBI" id="CHEBI:15378"/>
        <dbReference type="ChEBI" id="CHEBI:16933"/>
        <dbReference type="ChEBI" id="CHEBI:52973"/>
        <dbReference type="ChEBI" id="CHEBI:58223"/>
        <dbReference type="ChEBI" id="CHEBI:58885"/>
    </reaction>
    <physiologicalReaction direction="left-to-right" evidence="6">
        <dbReference type="Rhea" id="RHEA:61837"/>
    </physiologicalReaction>
</comment>
<comment type="catalytic activity">
    <reaction evidence="7">
        <text>a sterol + UDP-alpha-D-glucose = a sterol 3-beta-D-glucoside + UDP + H(+)</text>
        <dbReference type="Rhea" id="RHEA:22724"/>
        <dbReference type="ChEBI" id="CHEBI:15378"/>
        <dbReference type="ChEBI" id="CHEBI:15889"/>
        <dbReference type="ChEBI" id="CHEBI:37424"/>
        <dbReference type="ChEBI" id="CHEBI:58223"/>
        <dbReference type="ChEBI" id="CHEBI:58885"/>
        <dbReference type="EC" id="2.4.1.173"/>
    </reaction>
    <physiologicalReaction direction="left-to-right" evidence="7">
        <dbReference type="Rhea" id="RHEA:22725"/>
    </physiologicalReaction>
</comment>
<dbReference type="EC" id="2.4.1.173" evidence="2"/>
<dbReference type="EMBL" id="ML213596">
    <property type="protein sequence ID" value="TFK40571.1"/>
    <property type="molecule type" value="Genomic_DNA"/>
</dbReference>
<feature type="compositionally biased region" description="Polar residues" evidence="8">
    <location>
        <begin position="604"/>
        <end position="615"/>
    </location>
</feature>
<evidence type="ECO:0000256" key="8">
    <source>
        <dbReference type="SAM" id="MobiDB-lite"/>
    </source>
</evidence>
<dbReference type="InterPro" id="IPR010610">
    <property type="entry name" value="EryCIII-like_C"/>
</dbReference>
<comment type="similarity">
    <text evidence="1">Belongs to the glycosyltransferase 28 family.</text>
</comment>
<dbReference type="PANTHER" id="PTHR48050:SF26">
    <property type="entry name" value="STEROL 3-BETA-GLUCOSYLTRANSFERASE"/>
    <property type="match status" value="1"/>
</dbReference>
<reference evidence="11 12" key="1">
    <citation type="journal article" date="2019" name="Nat. Ecol. Evol.">
        <title>Megaphylogeny resolves global patterns of mushroom evolution.</title>
        <authorList>
            <person name="Varga T."/>
            <person name="Krizsan K."/>
            <person name="Foldi C."/>
            <person name="Dima B."/>
            <person name="Sanchez-Garcia M."/>
            <person name="Sanchez-Ramirez S."/>
            <person name="Szollosi G.J."/>
            <person name="Szarkandi J.G."/>
            <person name="Papp V."/>
            <person name="Albert L."/>
            <person name="Andreopoulos W."/>
            <person name="Angelini C."/>
            <person name="Antonin V."/>
            <person name="Barry K.W."/>
            <person name="Bougher N.L."/>
            <person name="Buchanan P."/>
            <person name="Buyck B."/>
            <person name="Bense V."/>
            <person name="Catcheside P."/>
            <person name="Chovatia M."/>
            <person name="Cooper J."/>
            <person name="Damon W."/>
            <person name="Desjardin D."/>
            <person name="Finy P."/>
            <person name="Geml J."/>
            <person name="Haridas S."/>
            <person name="Hughes K."/>
            <person name="Justo A."/>
            <person name="Karasinski D."/>
            <person name="Kautmanova I."/>
            <person name="Kiss B."/>
            <person name="Kocsube S."/>
            <person name="Kotiranta H."/>
            <person name="LaButti K.M."/>
            <person name="Lechner B.E."/>
            <person name="Liimatainen K."/>
            <person name="Lipzen A."/>
            <person name="Lukacs Z."/>
            <person name="Mihaltcheva S."/>
            <person name="Morgado L.N."/>
            <person name="Niskanen T."/>
            <person name="Noordeloos M.E."/>
            <person name="Ohm R.A."/>
            <person name="Ortiz-Santana B."/>
            <person name="Ovrebo C."/>
            <person name="Racz N."/>
            <person name="Riley R."/>
            <person name="Savchenko A."/>
            <person name="Shiryaev A."/>
            <person name="Soop K."/>
            <person name="Spirin V."/>
            <person name="Szebenyi C."/>
            <person name="Tomsovsky M."/>
            <person name="Tulloss R.E."/>
            <person name="Uehling J."/>
            <person name="Grigoriev I.V."/>
            <person name="Vagvolgyi C."/>
            <person name="Papp T."/>
            <person name="Martin F.M."/>
            <person name="Miettinen O."/>
            <person name="Hibbett D.S."/>
            <person name="Nagy L.G."/>
        </authorList>
    </citation>
    <scope>NUCLEOTIDE SEQUENCE [LARGE SCALE GENOMIC DNA]</scope>
    <source>
        <strain evidence="11 12">CBS 166.37</strain>
    </source>
</reference>
<name>A0A5C3MHE2_9AGAR</name>
<sequence length="1086" mass="120311">MRCVSRLFSHSSMASQHSREDSLLAPPRTDEDQLSGSPLISQLYNEAAEFEKVLVHSGCIDSRSEVVDGANGFDDLVARDLTDSERAIADHAAKMSATQTSWITEHDLDHNVLYDELDEKQSVGTPTISDTATAFSRKYPSLKRSTSQESETSLGPQEIVDILVEEFGSLTAPGEEEKLILETDGCLIHDVAIVGVIHLTTHRLAFHASLLATRPDLSRSQEVIKSGPAVLHRKGWRAKRRVWMELTHDMMCTYGSSSDEGRIRPLCTVLLSSIVEIPPIDPKHPRDLKTTLTPPEDNVGDYCEFDTEESAQEWRRELTGALFMYRHRRRETYAGSTPESAAGVRLSCPLVRVADFQDETDILPGFPNILIIGVRLSSLDTCVEDGANVSERQVFQIGPVRPAPKWSHFGQFVADAKKRLQSAPSATLEYPMFVDFGPLSFFETLPADPAKSAQTELESAKRKEMSIRSALGFGPDSKLWVARARIYRTVTTSGYFVLSAHHIGFWSKNLTQRDIRYRLPLSRIKSAEAYHLNWLNVDALVLGIEGQPDMRFVFKELAQRDEAIERINERLDIIRGTSHLSSGSNTPSSGSGRSSPPLEFDDLSISSPTSTTGRTATDILAPLSRSLAAATAAAAELPPVIQRKIPKVINLPTELLIPRAQLHFVCLTIGSRGDVQPYIALGLGLKKEGHRVTIVTHQEYHDWIVGFGIEHRQAGGDPGALMKLSVENKMFSPDFFKESLSNFRPWLDQLLTDAWVACKDADVLLESPSAMAGVHIAEALNIPYFRTFTMPWTKTTEFPHGLLSPPVESPTFNSASNVMWAATSGQINKWRRQSLGIGNTDMGHLAQSKITFIYNFSQAVVPKPLDWPDSTIISGYWFLDNPDLNWTPPQTLLDWMAKARKDGKPIVYIGFGSITVPHPNRVTARIVEAVLQSDVRAIISKGWSARMSKGNDKDPEVEMPPECYQLDKVPHDWLFPQIDAAMHHGGAGTTGASLRAGIPTLIKPWFGDQFFWASRVQRLGAGLKVPSLRVSDVAEALTKATSNATMRERAAMVGEKIRAEDGVHTAIYAINTYLHRAAQDRASLVK</sequence>
<keyword evidence="3" id="KW-0328">Glycosyltransferase</keyword>
<keyword evidence="4 11" id="KW-0808">Transferase</keyword>
<dbReference type="AlphaFoldDB" id="A0A5C3MHE2"/>
<feature type="domain" description="Glycosyltransferase family 28 N-terminal" evidence="9">
    <location>
        <begin position="665"/>
        <end position="798"/>
    </location>
</feature>
<feature type="region of interest" description="Disordered" evidence="8">
    <location>
        <begin position="12"/>
        <end position="35"/>
    </location>
</feature>
<evidence type="ECO:0000313" key="12">
    <source>
        <dbReference type="Proteomes" id="UP000308652"/>
    </source>
</evidence>